<evidence type="ECO:0000313" key="2">
    <source>
        <dbReference type="Proteomes" id="UP000184394"/>
    </source>
</evidence>
<dbReference type="EMBL" id="FRCT01000001">
    <property type="protein sequence ID" value="SHM11421.1"/>
    <property type="molecule type" value="Genomic_DNA"/>
</dbReference>
<dbReference type="OrthoDB" id="1821750at2"/>
<protein>
    <recommendedName>
        <fullName evidence="3">DUF2262 domain-containing protein</fullName>
    </recommendedName>
</protein>
<dbReference type="AlphaFoldDB" id="A0A1M7G588"/>
<name>A0A1M7G588_RUMFL</name>
<evidence type="ECO:0008006" key="3">
    <source>
        <dbReference type="Google" id="ProtNLM"/>
    </source>
</evidence>
<gene>
    <name evidence="1" type="ORF">SAMN04487860_10169</name>
</gene>
<evidence type="ECO:0000313" key="1">
    <source>
        <dbReference type="EMBL" id="SHM11421.1"/>
    </source>
</evidence>
<accession>A0A1M7G588</accession>
<proteinExistence type="predicted"/>
<reference evidence="1 2" key="1">
    <citation type="submission" date="2016-11" db="EMBL/GenBank/DDBJ databases">
        <authorList>
            <person name="Jaros S."/>
            <person name="Januszkiewicz K."/>
            <person name="Wedrychowicz H."/>
        </authorList>
    </citation>
    <scope>NUCLEOTIDE SEQUENCE [LARGE SCALE GENOMIC DNA]</scope>
    <source>
        <strain evidence="1 2">Y1</strain>
    </source>
</reference>
<dbReference type="Proteomes" id="UP000184394">
    <property type="component" value="Unassembled WGS sequence"/>
</dbReference>
<dbReference type="RefSeq" id="WP_072947672.1">
    <property type="nucleotide sequence ID" value="NZ_FRCT01000001.1"/>
</dbReference>
<sequence>MSNIKYNEHEEAYELPYKIWGEMMTVRFYTESEETIISSLKDIAKKLAQLDSGKSTIAGMLIDEGYYEGSAADSLAKILKMENVYVDIDDDDIVVCFDTGTDDGFMKNFAHVELFGELFEITGWVT</sequence>
<organism evidence="1 2">
    <name type="scientific">Ruminococcus flavefaciens</name>
    <dbReference type="NCBI Taxonomy" id="1265"/>
    <lineage>
        <taxon>Bacteria</taxon>
        <taxon>Bacillati</taxon>
        <taxon>Bacillota</taxon>
        <taxon>Clostridia</taxon>
        <taxon>Eubacteriales</taxon>
        <taxon>Oscillospiraceae</taxon>
        <taxon>Ruminococcus</taxon>
    </lineage>
</organism>